<dbReference type="PROSITE" id="PS52004">
    <property type="entry name" value="KS3_2"/>
    <property type="match status" value="1"/>
</dbReference>
<comment type="caution">
    <text evidence="15">The sequence shown here is derived from an EMBL/GenBank/DDBJ whole genome shotgun (WGS) entry which is preliminary data.</text>
</comment>
<comment type="similarity">
    <text evidence="2 11 13">Belongs to the thiolase-like superfamily. Beta-ketoacyl-ACP synthases family.</text>
</comment>
<organism evidence="15 16">
    <name type="scientific">Brachyspira pilosicoli</name>
    <name type="common">Serpulina pilosicoli</name>
    <dbReference type="NCBI Taxonomy" id="52584"/>
    <lineage>
        <taxon>Bacteria</taxon>
        <taxon>Pseudomonadati</taxon>
        <taxon>Spirochaetota</taxon>
        <taxon>Spirochaetia</taxon>
        <taxon>Brachyspirales</taxon>
        <taxon>Brachyspiraceae</taxon>
        <taxon>Brachyspira</taxon>
    </lineage>
</organism>
<dbReference type="InterPro" id="IPR020841">
    <property type="entry name" value="PKS_Beta-ketoAc_synthase_dom"/>
</dbReference>
<gene>
    <name evidence="15" type="primary">fabF</name>
    <name evidence="15" type="ORF">EPJ72_04115</name>
</gene>
<dbReference type="AlphaFoldDB" id="A0A5C8F2J7"/>
<comment type="catalytic activity">
    <reaction evidence="11">
        <text>a fatty acyl-[ACP] + malonyl-[ACP] + H(+) = a 3-oxoacyl-[ACP] + holo-[ACP] + CO2</text>
        <dbReference type="Rhea" id="RHEA:22836"/>
        <dbReference type="Rhea" id="RHEA-COMP:9623"/>
        <dbReference type="Rhea" id="RHEA-COMP:9685"/>
        <dbReference type="Rhea" id="RHEA-COMP:9916"/>
        <dbReference type="Rhea" id="RHEA-COMP:14125"/>
        <dbReference type="ChEBI" id="CHEBI:15378"/>
        <dbReference type="ChEBI" id="CHEBI:16526"/>
        <dbReference type="ChEBI" id="CHEBI:64479"/>
        <dbReference type="ChEBI" id="CHEBI:78449"/>
        <dbReference type="ChEBI" id="CHEBI:78776"/>
        <dbReference type="ChEBI" id="CHEBI:138651"/>
    </reaction>
</comment>
<evidence type="ECO:0000256" key="2">
    <source>
        <dbReference type="ARBA" id="ARBA00008467"/>
    </source>
</evidence>
<dbReference type="Pfam" id="PF02801">
    <property type="entry name" value="Ketoacyl-synt_C"/>
    <property type="match status" value="1"/>
</dbReference>
<dbReference type="InterPro" id="IPR014031">
    <property type="entry name" value="Ketoacyl_synth_C"/>
</dbReference>
<evidence type="ECO:0000256" key="10">
    <source>
        <dbReference type="ARBA" id="ARBA00023315"/>
    </source>
</evidence>
<keyword evidence="8" id="KW-0443">Lipid metabolism</keyword>
<dbReference type="EC" id="2.3.1.179" evidence="3 11"/>
<evidence type="ECO:0000256" key="13">
    <source>
        <dbReference type="RuleBase" id="RU003694"/>
    </source>
</evidence>
<dbReference type="NCBIfam" id="NF005589">
    <property type="entry name" value="PRK07314.1"/>
    <property type="match status" value="1"/>
</dbReference>
<dbReference type="PANTHER" id="PTHR11712">
    <property type="entry name" value="POLYKETIDE SYNTHASE-RELATED"/>
    <property type="match status" value="1"/>
</dbReference>
<dbReference type="PROSITE" id="PS51257">
    <property type="entry name" value="PROKAR_LIPOPROTEIN"/>
    <property type="match status" value="1"/>
</dbReference>
<feature type="active site" description="For beta-ketoacyl synthase activity" evidence="12">
    <location>
        <position position="168"/>
    </location>
</feature>
<dbReference type="InterPro" id="IPR016039">
    <property type="entry name" value="Thiolase-like"/>
</dbReference>
<proteinExistence type="inferred from homology"/>
<sequence length="417" mass="44447">MSERRVVITGLGIVSCLGNDVKTFWDNLLNGVSGIKPLSKYFDPEKEQLVTRIGGEAPALEGDYYSDKKMLRRLDPFITYGVYAAYHALKQAGIEPKTGFDPLRAGCILGSGIGGITTLLNNHNIILADGPSRVSPFFVPMQIINMTPGLIAMEYGMNGPNYSTVTACASSNHSIGLGYKHIKDNEADIMIVGGSEATINPLTIAGFNNARALSTKNDEPTKASRPFDKGRDGFVIAEGAGILVLEEYEHAKKRNANILAEVSGYGFTCDANHITAPLEDGAMGARAMSLAIESAKISPDKIDYVNTHGTSTPVGDIAEIKAVKKALGEDHAKKIKVNSTKSMTGHALGAAGGIEAIATVMSIIDSKVHPTINVEDKDPECDLDVVANTAQDKKIEYAISNSFGFGGHNASIVFKRV</sequence>
<dbReference type="Gene3D" id="3.40.47.10">
    <property type="match status" value="1"/>
</dbReference>
<comment type="function">
    <text evidence="11">Involved in the type II fatty acid elongation cycle. Catalyzes the elongation of a wide range of acyl-ACP by the addition of two carbons from malonyl-ACP to an acyl acceptor. Can efficiently catalyze the conversion of palmitoleoyl-ACP (cis-hexadec-9-enoyl-ACP) to cis-vaccenoyl-ACP (cis-octadec-11-enoyl-ACP), an essential step in the thermal regulation of fatty acid composition.</text>
</comment>
<dbReference type="EMBL" id="SAXY01000029">
    <property type="protein sequence ID" value="TXJ43431.1"/>
    <property type="molecule type" value="Genomic_DNA"/>
</dbReference>
<keyword evidence="6 11" id="KW-0808">Transferase</keyword>
<keyword evidence="9 11" id="KW-0275">Fatty acid biosynthesis</keyword>
<dbReference type="InterPro" id="IPR017568">
    <property type="entry name" value="3-oxoacyl-ACP_synth-2"/>
</dbReference>
<dbReference type="Pfam" id="PF00109">
    <property type="entry name" value="ketoacyl-synt"/>
    <property type="match status" value="1"/>
</dbReference>
<dbReference type="GO" id="GO:0006633">
    <property type="term" value="P:fatty acid biosynthetic process"/>
    <property type="evidence" value="ECO:0007669"/>
    <property type="project" value="UniProtKB-UniRule"/>
</dbReference>
<evidence type="ECO:0000256" key="5">
    <source>
        <dbReference type="ARBA" id="ARBA00022516"/>
    </source>
</evidence>
<keyword evidence="7" id="KW-0276">Fatty acid metabolism</keyword>
<evidence type="ECO:0000313" key="16">
    <source>
        <dbReference type="Proteomes" id="UP000323176"/>
    </source>
</evidence>
<evidence type="ECO:0000256" key="6">
    <source>
        <dbReference type="ARBA" id="ARBA00022679"/>
    </source>
</evidence>
<dbReference type="PANTHER" id="PTHR11712:SF336">
    <property type="entry name" value="3-OXOACYL-[ACYL-CARRIER-PROTEIN] SYNTHASE, MITOCHONDRIAL"/>
    <property type="match status" value="1"/>
</dbReference>
<keyword evidence="5 11" id="KW-0444">Lipid biosynthesis</keyword>
<accession>A0A5C8F2J7</accession>
<dbReference type="UniPathway" id="UPA00094"/>
<dbReference type="Proteomes" id="UP000323176">
    <property type="component" value="Unassembled WGS sequence"/>
</dbReference>
<dbReference type="FunFam" id="3.40.47.10:FF:000009">
    <property type="entry name" value="3-oxoacyl-[acyl-carrier-protein] synthase 2"/>
    <property type="match status" value="1"/>
</dbReference>
<dbReference type="PIRSF" id="PIRSF000447">
    <property type="entry name" value="KAS_II"/>
    <property type="match status" value="1"/>
</dbReference>
<dbReference type="InterPro" id="IPR014030">
    <property type="entry name" value="Ketoacyl_synth_N"/>
</dbReference>
<evidence type="ECO:0000256" key="11">
    <source>
        <dbReference type="PIRNR" id="PIRNR000447"/>
    </source>
</evidence>
<evidence type="ECO:0000256" key="3">
    <source>
        <dbReference type="ARBA" id="ARBA00012356"/>
    </source>
</evidence>
<evidence type="ECO:0000313" key="15">
    <source>
        <dbReference type="EMBL" id="TXJ43431.1"/>
    </source>
</evidence>
<keyword evidence="10 11" id="KW-0012">Acyltransferase</keyword>
<name>A0A5C8F2J7_BRAPL</name>
<dbReference type="InterPro" id="IPR000794">
    <property type="entry name" value="Beta-ketoacyl_synthase"/>
</dbReference>
<dbReference type="SMART" id="SM00825">
    <property type="entry name" value="PKS_KS"/>
    <property type="match status" value="1"/>
</dbReference>
<dbReference type="CDD" id="cd00834">
    <property type="entry name" value="KAS_I_II"/>
    <property type="match status" value="1"/>
</dbReference>
<dbReference type="PROSITE" id="PS00606">
    <property type="entry name" value="KS3_1"/>
    <property type="match status" value="1"/>
</dbReference>
<evidence type="ECO:0000256" key="7">
    <source>
        <dbReference type="ARBA" id="ARBA00022832"/>
    </source>
</evidence>
<comment type="catalytic activity">
    <reaction evidence="11">
        <text>(9Z)-hexadecenoyl-[ACP] + malonyl-[ACP] + H(+) = 3-oxo-(11Z)-octadecenoyl-[ACP] + holo-[ACP] + CO2</text>
        <dbReference type="Rhea" id="RHEA:55040"/>
        <dbReference type="Rhea" id="RHEA-COMP:9623"/>
        <dbReference type="Rhea" id="RHEA-COMP:9685"/>
        <dbReference type="Rhea" id="RHEA-COMP:10800"/>
        <dbReference type="Rhea" id="RHEA-COMP:14074"/>
        <dbReference type="ChEBI" id="CHEBI:15378"/>
        <dbReference type="ChEBI" id="CHEBI:16526"/>
        <dbReference type="ChEBI" id="CHEBI:64479"/>
        <dbReference type="ChEBI" id="CHEBI:78449"/>
        <dbReference type="ChEBI" id="CHEBI:83989"/>
        <dbReference type="ChEBI" id="CHEBI:138538"/>
        <dbReference type="EC" id="2.3.1.179"/>
    </reaction>
</comment>
<evidence type="ECO:0000256" key="12">
    <source>
        <dbReference type="PIRSR" id="PIRSR000447-1"/>
    </source>
</evidence>
<evidence type="ECO:0000256" key="4">
    <source>
        <dbReference type="ARBA" id="ARBA00014657"/>
    </source>
</evidence>
<dbReference type="SUPFAM" id="SSF53901">
    <property type="entry name" value="Thiolase-like"/>
    <property type="match status" value="2"/>
</dbReference>
<dbReference type="InterPro" id="IPR018201">
    <property type="entry name" value="Ketoacyl_synth_AS"/>
</dbReference>
<comment type="pathway">
    <text evidence="1 11">Lipid metabolism; fatty acid biosynthesis.</text>
</comment>
<evidence type="ECO:0000256" key="1">
    <source>
        <dbReference type="ARBA" id="ARBA00005194"/>
    </source>
</evidence>
<evidence type="ECO:0000256" key="9">
    <source>
        <dbReference type="ARBA" id="ARBA00023160"/>
    </source>
</evidence>
<dbReference type="NCBIfam" id="NF004970">
    <property type="entry name" value="PRK06333.1"/>
    <property type="match status" value="1"/>
</dbReference>
<reference evidence="15 16" key="1">
    <citation type="journal article" date="1992" name="Lakartidningen">
        <title>[Penicillin V and not amoxicillin is the first choice preparation in acute otitis].</title>
        <authorList>
            <person name="Kamme C."/>
            <person name="Lundgren K."/>
            <person name="Prellner K."/>
        </authorList>
    </citation>
    <scope>NUCLEOTIDE SEQUENCE [LARGE SCALE GENOMIC DNA]</scope>
    <source>
        <strain evidence="15 16">PC5538III-hc</strain>
    </source>
</reference>
<dbReference type="OrthoDB" id="9808669at2"/>
<evidence type="ECO:0000256" key="8">
    <source>
        <dbReference type="ARBA" id="ARBA00023098"/>
    </source>
</evidence>
<evidence type="ECO:0000259" key="14">
    <source>
        <dbReference type="PROSITE" id="PS52004"/>
    </source>
</evidence>
<dbReference type="GO" id="GO:0004315">
    <property type="term" value="F:3-oxoacyl-[acyl-carrier-protein] synthase activity"/>
    <property type="evidence" value="ECO:0007669"/>
    <property type="project" value="UniProtKB-UniRule"/>
</dbReference>
<dbReference type="NCBIfam" id="TIGR03150">
    <property type="entry name" value="fabF"/>
    <property type="match status" value="1"/>
</dbReference>
<protein>
    <recommendedName>
        <fullName evidence="4 11">3-oxoacyl-[acyl-carrier-protein] synthase 2</fullName>
        <ecNumber evidence="3 11">2.3.1.179</ecNumber>
    </recommendedName>
</protein>
<feature type="domain" description="Ketosynthase family 3 (KS3)" evidence="14">
    <location>
        <begin position="3"/>
        <end position="416"/>
    </location>
</feature>